<evidence type="ECO:0000256" key="3">
    <source>
        <dbReference type="ARBA" id="ARBA00022525"/>
    </source>
</evidence>
<dbReference type="EMBL" id="CCYD01000428">
    <property type="protein sequence ID" value="CEG39515.1"/>
    <property type="molecule type" value="Genomic_DNA"/>
</dbReference>
<proteinExistence type="predicted"/>
<dbReference type="InterPro" id="IPR045379">
    <property type="entry name" value="Crinkler_N"/>
</dbReference>
<name>A0A0N7L4S8_PLAHL</name>
<evidence type="ECO:0000313" key="5">
    <source>
        <dbReference type="EMBL" id="CEG39515.1"/>
    </source>
</evidence>
<evidence type="ECO:0000256" key="1">
    <source>
        <dbReference type="ARBA" id="ARBA00004340"/>
    </source>
</evidence>
<keyword evidence="6" id="KW-1185">Reference proteome</keyword>
<dbReference type="RefSeq" id="XP_024575884.1">
    <property type="nucleotide sequence ID" value="XM_024725071.1"/>
</dbReference>
<dbReference type="Pfam" id="PF20147">
    <property type="entry name" value="Crinkler"/>
    <property type="match status" value="1"/>
</dbReference>
<keyword evidence="3" id="KW-0964">Secreted</keyword>
<evidence type="ECO:0000313" key="6">
    <source>
        <dbReference type="Proteomes" id="UP000054928"/>
    </source>
</evidence>
<dbReference type="OrthoDB" id="95305at2759"/>
<sequence>MVTLFCAVVGVKGNAFSVDIDASQSVDHLKKAIKKKKNYDFAADKLELYLAKKGESWLTENEVKHRSDISGLKHLRAARARLHRIGLSDDQIVEEVDEIEEDAGNGSVNVLVVVPTEMKYALAANRRAASSIAISAAEPTEVFVTIEEIRDSERD</sequence>
<reference evidence="6" key="1">
    <citation type="submission" date="2014-09" db="EMBL/GenBank/DDBJ databases">
        <authorList>
            <person name="Sharma Rahul"/>
            <person name="Thines Marco"/>
        </authorList>
    </citation>
    <scope>NUCLEOTIDE SEQUENCE [LARGE SCALE GENOMIC DNA]</scope>
</reference>
<protein>
    <submittedName>
        <fullName evidence="5">CRN-like protein</fullName>
    </submittedName>
</protein>
<feature type="domain" description="Crinkler effector protein N-terminal" evidence="4">
    <location>
        <begin position="2"/>
        <end position="80"/>
    </location>
</feature>
<evidence type="ECO:0000256" key="2">
    <source>
        <dbReference type="ARBA" id="ARBA00004613"/>
    </source>
</evidence>
<dbReference type="GeneID" id="36404812"/>
<accession>A0A0N7L4S8</accession>
<organism evidence="5 6">
    <name type="scientific">Plasmopara halstedii</name>
    <name type="common">Downy mildew of sunflower</name>
    <dbReference type="NCBI Taxonomy" id="4781"/>
    <lineage>
        <taxon>Eukaryota</taxon>
        <taxon>Sar</taxon>
        <taxon>Stramenopiles</taxon>
        <taxon>Oomycota</taxon>
        <taxon>Peronosporomycetes</taxon>
        <taxon>Peronosporales</taxon>
        <taxon>Peronosporaceae</taxon>
        <taxon>Plasmopara</taxon>
    </lineage>
</organism>
<dbReference type="GO" id="GO:0005576">
    <property type="term" value="C:extracellular region"/>
    <property type="evidence" value="ECO:0007669"/>
    <property type="project" value="UniProtKB-SubCell"/>
</dbReference>
<dbReference type="OMA" id="KNEDITC"/>
<comment type="subcellular location">
    <subcellularLocation>
        <location evidence="1">Host cell</location>
    </subcellularLocation>
    <subcellularLocation>
        <location evidence="2">Secreted</location>
    </subcellularLocation>
</comment>
<dbReference type="AlphaFoldDB" id="A0A0N7L4S8"/>
<evidence type="ECO:0000259" key="4">
    <source>
        <dbReference type="Pfam" id="PF20147"/>
    </source>
</evidence>
<dbReference type="Proteomes" id="UP000054928">
    <property type="component" value="Unassembled WGS sequence"/>
</dbReference>
<dbReference type="GO" id="GO:0043657">
    <property type="term" value="C:host cell"/>
    <property type="evidence" value="ECO:0007669"/>
    <property type="project" value="UniProtKB-SubCell"/>
</dbReference>